<sequence length="427" mass="45929">MLLDLPLDILDEIGDRMDLRDIKALRGACQDLCATLDPRFFGALALATHKLVCERDADVDALTALARGGTKWSRYTKTLRILSPWRLPPGAAEDAKRLAAKRALLVSALGALQNLRTVAWEANEYDPSWLVDAVCDSLLMFPALEDLDLNLENRGPLALAGISGLKIFKIQSTGYNSPPRGAQVAQIVAQSPGLRALHIVGDAGADGGDVWRMLAARGGGGSTSGLADVTADAVTGDLLAYLDTYVGAEVLRLVHADTGRLAESDRLADTFFAAVLPRHAPTLRVLECTADHDGRWSFGPHCADSLRQLHALTHLEVSVNAGDVAPPRSVVTLLLDTALQLPALQRLTISFSYPWTSGRVWYGNGLMRFETRANGAIRAAVESFRAHAHDAPSRAVVFAGGTHFALAPVEDGDGLHMYSYQRVVWGS</sequence>
<organism evidence="1 2">
    <name type="scientific">Mycena pura</name>
    <dbReference type="NCBI Taxonomy" id="153505"/>
    <lineage>
        <taxon>Eukaryota</taxon>
        <taxon>Fungi</taxon>
        <taxon>Dikarya</taxon>
        <taxon>Basidiomycota</taxon>
        <taxon>Agaricomycotina</taxon>
        <taxon>Agaricomycetes</taxon>
        <taxon>Agaricomycetidae</taxon>
        <taxon>Agaricales</taxon>
        <taxon>Marasmiineae</taxon>
        <taxon>Mycenaceae</taxon>
        <taxon>Mycena</taxon>
    </lineage>
</organism>
<accession>A0AAD6UW75</accession>
<evidence type="ECO:0000313" key="2">
    <source>
        <dbReference type="Proteomes" id="UP001219525"/>
    </source>
</evidence>
<dbReference type="AlphaFoldDB" id="A0AAD6UW75"/>
<dbReference type="EMBL" id="JARJCW010000087">
    <property type="protein sequence ID" value="KAJ7195901.1"/>
    <property type="molecule type" value="Genomic_DNA"/>
</dbReference>
<reference evidence="1" key="1">
    <citation type="submission" date="2023-03" db="EMBL/GenBank/DDBJ databases">
        <title>Massive genome expansion in bonnet fungi (Mycena s.s.) driven by repeated elements and novel gene families across ecological guilds.</title>
        <authorList>
            <consortium name="Lawrence Berkeley National Laboratory"/>
            <person name="Harder C.B."/>
            <person name="Miyauchi S."/>
            <person name="Viragh M."/>
            <person name="Kuo A."/>
            <person name="Thoen E."/>
            <person name="Andreopoulos B."/>
            <person name="Lu D."/>
            <person name="Skrede I."/>
            <person name="Drula E."/>
            <person name="Henrissat B."/>
            <person name="Morin E."/>
            <person name="Kohler A."/>
            <person name="Barry K."/>
            <person name="LaButti K."/>
            <person name="Morin E."/>
            <person name="Salamov A."/>
            <person name="Lipzen A."/>
            <person name="Mereny Z."/>
            <person name="Hegedus B."/>
            <person name="Baldrian P."/>
            <person name="Stursova M."/>
            <person name="Weitz H."/>
            <person name="Taylor A."/>
            <person name="Grigoriev I.V."/>
            <person name="Nagy L.G."/>
            <person name="Martin F."/>
            <person name="Kauserud H."/>
        </authorList>
    </citation>
    <scope>NUCLEOTIDE SEQUENCE</scope>
    <source>
        <strain evidence="1">9144</strain>
    </source>
</reference>
<dbReference type="Proteomes" id="UP001219525">
    <property type="component" value="Unassembled WGS sequence"/>
</dbReference>
<evidence type="ECO:0008006" key="3">
    <source>
        <dbReference type="Google" id="ProtNLM"/>
    </source>
</evidence>
<comment type="caution">
    <text evidence="1">The sequence shown here is derived from an EMBL/GenBank/DDBJ whole genome shotgun (WGS) entry which is preliminary data.</text>
</comment>
<name>A0AAD6UW75_9AGAR</name>
<gene>
    <name evidence="1" type="ORF">GGX14DRAFT_545800</name>
</gene>
<proteinExistence type="predicted"/>
<protein>
    <recommendedName>
        <fullName evidence="3">F-box domain-containing protein</fullName>
    </recommendedName>
</protein>
<keyword evidence="2" id="KW-1185">Reference proteome</keyword>
<evidence type="ECO:0000313" key="1">
    <source>
        <dbReference type="EMBL" id="KAJ7195901.1"/>
    </source>
</evidence>